<organism evidence="2 3">
    <name type="scientific">Caenorhabditis japonica</name>
    <dbReference type="NCBI Taxonomy" id="281687"/>
    <lineage>
        <taxon>Eukaryota</taxon>
        <taxon>Metazoa</taxon>
        <taxon>Ecdysozoa</taxon>
        <taxon>Nematoda</taxon>
        <taxon>Chromadorea</taxon>
        <taxon>Rhabditida</taxon>
        <taxon>Rhabditina</taxon>
        <taxon>Rhabditomorpha</taxon>
        <taxon>Rhabditoidea</taxon>
        <taxon>Rhabditidae</taxon>
        <taxon>Peloderinae</taxon>
        <taxon>Caenorhabditis</taxon>
    </lineage>
</organism>
<feature type="region of interest" description="Disordered" evidence="1">
    <location>
        <begin position="213"/>
        <end position="262"/>
    </location>
</feature>
<reference evidence="3" key="1">
    <citation type="submission" date="2010-08" db="EMBL/GenBank/DDBJ databases">
        <authorList>
            <consortium name="Caenorhabditis japonica Sequencing Consortium"/>
            <person name="Wilson R.K."/>
        </authorList>
    </citation>
    <scope>NUCLEOTIDE SEQUENCE [LARGE SCALE GENOMIC DNA]</scope>
    <source>
        <strain evidence="3">DF5081</strain>
    </source>
</reference>
<reference evidence="2" key="2">
    <citation type="submission" date="2022-06" db="UniProtKB">
        <authorList>
            <consortium name="EnsemblMetazoa"/>
        </authorList>
    </citation>
    <scope>IDENTIFICATION</scope>
    <source>
        <strain evidence="2">DF5081</strain>
    </source>
</reference>
<proteinExistence type="predicted"/>
<dbReference type="AlphaFoldDB" id="A0A8R1ERZ0"/>
<name>A0A8R1ERZ0_CAEJA</name>
<protein>
    <submittedName>
        <fullName evidence="2">Uncharacterized protein</fullName>
    </submittedName>
</protein>
<dbReference type="EnsemblMetazoa" id="CJA39727.1">
    <property type="protein sequence ID" value="CJA39727.1"/>
    <property type="gene ID" value="WBGene00215574"/>
</dbReference>
<evidence type="ECO:0000313" key="2">
    <source>
        <dbReference type="EnsemblMetazoa" id="CJA39727.1"/>
    </source>
</evidence>
<evidence type="ECO:0000256" key="1">
    <source>
        <dbReference type="SAM" id="MobiDB-lite"/>
    </source>
</evidence>
<sequence length="262" mass="29970">MTDETLNHVINHFAAKCKNIRSEHSSALLEMLTFAQYKNLALIDVQTHVSLFEKIEKYLSDYLEALKLETQLKRKKCELAVSLKQVDEKLSEANEAASSRNEKLRNGDVHFLKPLKIVQEQDKEKTKPEPKKEVPLVEPVYSTRVMREKTEKAQPTITVLDSIRKPPTFSSSVNFGKKENMPAKPRQFNLDASLLNDHDITIINEDSRRRLKFDELDDEEEEKPKTTATPVRSAPKPLDLSSMPPPPVFSSNSGRIFNQNQN</sequence>
<evidence type="ECO:0000313" key="3">
    <source>
        <dbReference type="Proteomes" id="UP000005237"/>
    </source>
</evidence>
<feature type="compositionally biased region" description="Polar residues" evidence="1">
    <location>
        <begin position="249"/>
        <end position="262"/>
    </location>
</feature>
<accession>A0A8R1ERZ0</accession>
<keyword evidence="3" id="KW-1185">Reference proteome</keyword>
<dbReference type="Proteomes" id="UP000005237">
    <property type="component" value="Unassembled WGS sequence"/>
</dbReference>